<evidence type="ECO:0000256" key="6">
    <source>
        <dbReference type="ARBA" id="ARBA00022723"/>
    </source>
</evidence>
<dbReference type="InterPro" id="IPR034762">
    <property type="entry name" value="Lys-tRNA-ligase_II_bac/euk"/>
</dbReference>
<feature type="domain" description="Aminoacyl-transfer RNA synthetases class-II family profile" evidence="15">
    <location>
        <begin position="183"/>
        <end position="497"/>
    </location>
</feature>
<keyword evidence="4 13" id="KW-0963">Cytoplasm</keyword>
<evidence type="ECO:0000256" key="13">
    <source>
        <dbReference type="HAMAP-Rule" id="MF_00252"/>
    </source>
</evidence>
<evidence type="ECO:0000256" key="4">
    <source>
        <dbReference type="ARBA" id="ARBA00022490"/>
    </source>
</evidence>
<protein>
    <recommendedName>
        <fullName evidence="13">Lysine--tRNA ligase</fullName>
        <ecNumber evidence="13">6.1.1.6</ecNumber>
    </recommendedName>
    <alternativeName>
        <fullName evidence="13">Lysyl-tRNA synthetase</fullName>
        <shortName evidence="13">LysRS</shortName>
    </alternativeName>
</protein>
<evidence type="ECO:0000256" key="3">
    <source>
        <dbReference type="ARBA" id="ARBA00011738"/>
    </source>
</evidence>
<evidence type="ECO:0000256" key="7">
    <source>
        <dbReference type="ARBA" id="ARBA00022741"/>
    </source>
</evidence>
<dbReference type="Gene3D" id="2.40.50.140">
    <property type="entry name" value="Nucleic acid-binding proteins"/>
    <property type="match status" value="1"/>
</dbReference>
<comment type="cofactor">
    <cofactor evidence="13 14">
        <name>Mg(2+)</name>
        <dbReference type="ChEBI" id="CHEBI:18420"/>
    </cofactor>
    <text evidence="13 14">Binds 3 Mg(2+) ions per subunit.</text>
</comment>
<evidence type="ECO:0000256" key="1">
    <source>
        <dbReference type="ARBA" id="ARBA00004496"/>
    </source>
</evidence>
<dbReference type="InterPro" id="IPR012340">
    <property type="entry name" value="NA-bd_OB-fold"/>
</dbReference>
<dbReference type="CDD" id="cd00775">
    <property type="entry name" value="LysRS_core"/>
    <property type="match status" value="1"/>
</dbReference>
<dbReference type="GO" id="GO:0004824">
    <property type="term" value="F:lysine-tRNA ligase activity"/>
    <property type="evidence" value="ECO:0007669"/>
    <property type="project" value="UniProtKB-EC"/>
</dbReference>
<keyword evidence="17" id="KW-1185">Reference proteome</keyword>
<sequence>MSDEARVDAQPEEQNELLRIRREKMDSLRERGIDPFGRKFERSHTAREILDAFDAFSKEEIEEKGQSVVIAGRLVAKRKQGKASFAHLQDQSGRIQIYVRKDQVGEEQYETFTTADLGDWLGISGTVFKTNRGETSVKAASVTFLSKSLRPLPEKFHGLKDVELRYRKRYLDLIMNPDVKETFVARSRIISTLRRWLDDQGYLEVETPTLHTIPGGAAARPFITHHNALDRELFMRIAIELHLKRLIVGGIEKVYEIGRVYRNEGISTRHNPEFTMMELYEAYADFEDIMDLTERMITHAAREVKGTTTLSYGDHVVELGQPWARRHMVDLVKEHTGVDFWRQMSDEEAHALAEEHGVDVKPSMTFGHIVNEFFEQKVEEHLIQPTFVYGHPVAISPLAKKNDDDPRFTDRFELFIVGREHANAFTELNDPVDQRERFEAQVKEKAQGNDEAHPMDEDFLEALEYGMPPTGGLGIGIDRLVMLFTDSPSIRDVLLFPVMRDQG</sequence>
<dbReference type="PRINTS" id="PR00982">
    <property type="entry name" value="TRNASYNTHLYS"/>
</dbReference>
<evidence type="ECO:0000256" key="11">
    <source>
        <dbReference type="ARBA" id="ARBA00023146"/>
    </source>
</evidence>
<keyword evidence="8 13" id="KW-0067">ATP-binding</keyword>
<dbReference type="Proteomes" id="UP001185012">
    <property type="component" value="Unassembled WGS sequence"/>
</dbReference>
<dbReference type="NCBIfam" id="TIGR00499">
    <property type="entry name" value="lysS_bact"/>
    <property type="match status" value="1"/>
</dbReference>
<name>A0ABU1IQS6_9BACL</name>
<dbReference type="Pfam" id="PF00152">
    <property type="entry name" value="tRNA-synt_2"/>
    <property type="match status" value="1"/>
</dbReference>
<organism evidence="16 17">
    <name type="scientific">Desmospora profundinema</name>
    <dbReference type="NCBI Taxonomy" id="1571184"/>
    <lineage>
        <taxon>Bacteria</taxon>
        <taxon>Bacillati</taxon>
        <taxon>Bacillota</taxon>
        <taxon>Bacilli</taxon>
        <taxon>Bacillales</taxon>
        <taxon>Thermoactinomycetaceae</taxon>
        <taxon>Desmospora</taxon>
    </lineage>
</organism>
<evidence type="ECO:0000256" key="5">
    <source>
        <dbReference type="ARBA" id="ARBA00022598"/>
    </source>
</evidence>
<dbReference type="InterPro" id="IPR044136">
    <property type="entry name" value="Lys-tRNA-ligase_II_N"/>
</dbReference>
<evidence type="ECO:0000313" key="16">
    <source>
        <dbReference type="EMBL" id="MDR6227078.1"/>
    </source>
</evidence>
<dbReference type="PANTHER" id="PTHR42918">
    <property type="entry name" value="LYSYL-TRNA SYNTHETASE"/>
    <property type="match status" value="1"/>
</dbReference>
<dbReference type="SUPFAM" id="SSF50249">
    <property type="entry name" value="Nucleic acid-binding proteins"/>
    <property type="match status" value="1"/>
</dbReference>
<dbReference type="InterPro" id="IPR004364">
    <property type="entry name" value="Aa-tRNA-synt_II"/>
</dbReference>
<dbReference type="PIRSF" id="PIRSF039101">
    <property type="entry name" value="LysRS2"/>
    <property type="match status" value="1"/>
</dbReference>
<keyword evidence="6 13" id="KW-0479">Metal-binding</keyword>
<dbReference type="Pfam" id="PF01336">
    <property type="entry name" value="tRNA_anti-codon"/>
    <property type="match status" value="1"/>
</dbReference>
<dbReference type="InterPro" id="IPR004365">
    <property type="entry name" value="NA-bd_OB_tRNA"/>
</dbReference>
<dbReference type="InterPro" id="IPR002313">
    <property type="entry name" value="Lys-tRNA-ligase_II"/>
</dbReference>
<dbReference type="PANTHER" id="PTHR42918:SF15">
    <property type="entry name" value="LYSINE--TRNA LIGASE, CHLOROPLASTIC_MITOCHONDRIAL"/>
    <property type="match status" value="1"/>
</dbReference>
<keyword evidence="11 13" id="KW-0030">Aminoacyl-tRNA synthetase</keyword>
<dbReference type="EC" id="6.1.1.6" evidence="13"/>
<evidence type="ECO:0000259" key="15">
    <source>
        <dbReference type="PROSITE" id="PS50862"/>
    </source>
</evidence>
<proteinExistence type="inferred from homology"/>
<comment type="catalytic activity">
    <reaction evidence="12 13 14">
        <text>tRNA(Lys) + L-lysine + ATP = L-lysyl-tRNA(Lys) + AMP + diphosphate</text>
        <dbReference type="Rhea" id="RHEA:20792"/>
        <dbReference type="Rhea" id="RHEA-COMP:9696"/>
        <dbReference type="Rhea" id="RHEA-COMP:9697"/>
        <dbReference type="ChEBI" id="CHEBI:30616"/>
        <dbReference type="ChEBI" id="CHEBI:32551"/>
        <dbReference type="ChEBI" id="CHEBI:33019"/>
        <dbReference type="ChEBI" id="CHEBI:78442"/>
        <dbReference type="ChEBI" id="CHEBI:78529"/>
        <dbReference type="ChEBI" id="CHEBI:456215"/>
        <dbReference type="EC" id="6.1.1.6"/>
    </reaction>
</comment>
<reference evidence="16 17" key="1">
    <citation type="submission" date="2023-07" db="EMBL/GenBank/DDBJ databases">
        <title>Genomic Encyclopedia of Type Strains, Phase IV (KMG-IV): sequencing the most valuable type-strain genomes for metagenomic binning, comparative biology and taxonomic classification.</title>
        <authorList>
            <person name="Goeker M."/>
        </authorList>
    </citation>
    <scope>NUCLEOTIDE SEQUENCE [LARGE SCALE GENOMIC DNA]</scope>
    <source>
        <strain evidence="16 17">DSM 45903</strain>
    </source>
</reference>
<comment type="caution">
    <text evidence="16">The sequence shown here is derived from an EMBL/GenBank/DDBJ whole genome shotgun (WGS) entry which is preliminary data.</text>
</comment>
<comment type="subcellular location">
    <subcellularLocation>
        <location evidence="1 13">Cytoplasm</location>
    </subcellularLocation>
</comment>
<evidence type="ECO:0000256" key="2">
    <source>
        <dbReference type="ARBA" id="ARBA00008226"/>
    </source>
</evidence>
<evidence type="ECO:0000256" key="10">
    <source>
        <dbReference type="ARBA" id="ARBA00022917"/>
    </source>
</evidence>
<keyword evidence="10 13" id="KW-0648">Protein biosynthesis</keyword>
<dbReference type="HAMAP" id="MF_00252">
    <property type="entry name" value="Lys_tRNA_synth_class2"/>
    <property type="match status" value="1"/>
</dbReference>
<dbReference type="NCBIfam" id="NF001756">
    <property type="entry name" value="PRK00484.1"/>
    <property type="match status" value="1"/>
</dbReference>
<dbReference type="InterPro" id="IPR045864">
    <property type="entry name" value="aa-tRNA-synth_II/BPL/LPL"/>
</dbReference>
<dbReference type="SUPFAM" id="SSF55681">
    <property type="entry name" value="Class II aaRS and biotin synthetases"/>
    <property type="match status" value="1"/>
</dbReference>
<feature type="binding site" evidence="13">
    <location>
        <position position="413"/>
    </location>
    <ligand>
        <name>Mg(2+)</name>
        <dbReference type="ChEBI" id="CHEBI:18420"/>
        <label>1</label>
    </ligand>
</feature>
<keyword evidence="9 13" id="KW-0460">Magnesium</keyword>
<keyword evidence="5 13" id="KW-0436">Ligase</keyword>
<comment type="similarity">
    <text evidence="2 13">Belongs to the class-II aminoacyl-tRNA synthetase family.</text>
</comment>
<dbReference type="CDD" id="cd04322">
    <property type="entry name" value="LysRS_N"/>
    <property type="match status" value="1"/>
</dbReference>
<dbReference type="Gene3D" id="3.30.930.10">
    <property type="entry name" value="Bira Bifunctional Protein, Domain 2"/>
    <property type="match status" value="1"/>
</dbReference>
<evidence type="ECO:0000256" key="14">
    <source>
        <dbReference type="RuleBase" id="RU000336"/>
    </source>
</evidence>
<comment type="subunit">
    <text evidence="3 13">Homodimer.</text>
</comment>
<evidence type="ECO:0000256" key="8">
    <source>
        <dbReference type="ARBA" id="ARBA00022840"/>
    </source>
</evidence>
<evidence type="ECO:0000256" key="12">
    <source>
        <dbReference type="ARBA" id="ARBA00048573"/>
    </source>
</evidence>
<dbReference type="EMBL" id="JAVDQG010000007">
    <property type="protein sequence ID" value="MDR6227078.1"/>
    <property type="molecule type" value="Genomic_DNA"/>
</dbReference>
<evidence type="ECO:0000256" key="9">
    <source>
        <dbReference type="ARBA" id="ARBA00022842"/>
    </source>
</evidence>
<feature type="binding site" evidence="13">
    <location>
        <position position="420"/>
    </location>
    <ligand>
        <name>Mg(2+)</name>
        <dbReference type="ChEBI" id="CHEBI:18420"/>
        <label>2</label>
    </ligand>
</feature>
<dbReference type="InterPro" id="IPR018149">
    <property type="entry name" value="Lys-tRNA-synth_II_C"/>
</dbReference>
<keyword evidence="7 13" id="KW-0547">Nucleotide-binding</keyword>
<accession>A0ABU1IQS6</accession>
<dbReference type="RefSeq" id="WP_309867845.1">
    <property type="nucleotide sequence ID" value="NZ_JAVDQG010000007.1"/>
</dbReference>
<dbReference type="PROSITE" id="PS50862">
    <property type="entry name" value="AA_TRNA_LIGASE_II"/>
    <property type="match status" value="1"/>
</dbReference>
<feature type="binding site" evidence="13">
    <location>
        <position position="420"/>
    </location>
    <ligand>
        <name>Mg(2+)</name>
        <dbReference type="ChEBI" id="CHEBI:18420"/>
        <label>1</label>
    </ligand>
</feature>
<dbReference type="InterPro" id="IPR006195">
    <property type="entry name" value="aa-tRNA-synth_II"/>
</dbReference>
<gene>
    <name evidence="13" type="primary">lysS</name>
    <name evidence="16" type="ORF">JOE21_003090</name>
</gene>
<evidence type="ECO:0000313" key="17">
    <source>
        <dbReference type="Proteomes" id="UP001185012"/>
    </source>
</evidence>